<organism evidence="3 4">
    <name type="scientific">Tritrichomonas foetus</name>
    <dbReference type="NCBI Taxonomy" id="1144522"/>
    <lineage>
        <taxon>Eukaryota</taxon>
        <taxon>Metamonada</taxon>
        <taxon>Parabasalia</taxon>
        <taxon>Tritrichomonadida</taxon>
        <taxon>Tritrichomonadidae</taxon>
        <taxon>Tritrichomonas</taxon>
    </lineage>
</organism>
<proteinExistence type="predicted"/>
<keyword evidence="4" id="KW-1185">Reference proteome</keyword>
<evidence type="ECO:0000256" key="2">
    <source>
        <dbReference type="SAM" id="MobiDB-lite"/>
    </source>
</evidence>
<feature type="coiled-coil region" evidence="1">
    <location>
        <begin position="88"/>
        <end position="242"/>
    </location>
</feature>
<dbReference type="EMBL" id="MLAK01000646">
    <property type="protein sequence ID" value="OHT09184.1"/>
    <property type="molecule type" value="Genomic_DNA"/>
</dbReference>
<evidence type="ECO:0000313" key="4">
    <source>
        <dbReference type="Proteomes" id="UP000179807"/>
    </source>
</evidence>
<feature type="coiled-coil region" evidence="1">
    <location>
        <begin position="539"/>
        <end position="818"/>
    </location>
</feature>
<accession>A0A1J4KE49</accession>
<feature type="coiled-coil region" evidence="1">
    <location>
        <begin position="986"/>
        <end position="1020"/>
    </location>
</feature>
<reference evidence="3" key="1">
    <citation type="submission" date="2016-10" db="EMBL/GenBank/DDBJ databases">
        <authorList>
            <person name="Benchimol M."/>
            <person name="Almeida L.G."/>
            <person name="Vasconcelos A.T."/>
            <person name="Perreira-Neves A."/>
            <person name="Rosa I.A."/>
            <person name="Tasca T."/>
            <person name="Bogo M.R."/>
            <person name="de Souza W."/>
        </authorList>
    </citation>
    <scope>NUCLEOTIDE SEQUENCE [LARGE SCALE GENOMIC DNA]</scope>
    <source>
        <strain evidence="3">K</strain>
    </source>
</reference>
<dbReference type="OrthoDB" id="10255522at2759"/>
<dbReference type="AlphaFoldDB" id="A0A1J4KE49"/>
<evidence type="ECO:0000256" key="1">
    <source>
        <dbReference type="SAM" id="Coils"/>
    </source>
</evidence>
<evidence type="ECO:0000313" key="3">
    <source>
        <dbReference type="EMBL" id="OHT09184.1"/>
    </source>
</evidence>
<dbReference type="GeneID" id="94837015"/>
<keyword evidence="1" id="KW-0175">Coiled coil</keyword>
<feature type="coiled-coil region" evidence="1">
    <location>
        <begin position="862"/>
        <end position="945"/>
    </location>
</feature>
<feature type="coiled-coil region" evidence="1">
    <location>
        <begin position="285"/>
        <end position="501"/>
    </location>
</feature>
<dbReference type="VEuPathDB" id="TrichDB:TRFO_22002"/>
<comment type="caution">
    <text evidence="3">The sequence shown here is derived from an EMBL/GenBank/DDBJ whole genome shotgun (WGS) entry which is preliminary data.</text>
</comment>
<sequence length="1261" mass="147146">MKSSLSPSRHSSFNYTRLNFHTSSESDSESTEFIINRRNSSQYVSNLSATDMNILFPDILRNNTSINMNGNSFDQYSSKNNEGDRNKEKKYKEDFMNLLHKYNQLKEELRVQKQLTGARENREKSLQDQLNKATIELAQLRLTREDLKSELKQSSAKNIYLSRELDKIGQVTSKNEENRQKEVQKIKEQLENNKKELEIEKKNYEVKYQKMKAKNQELTSLLEQTRKQLIRWQDDNFKLKNESRNIAQQYESEKEDFLKTQQRAGELQLKYDKVTNDLFSFREQNEKLNLALIQLQSDLQNLEMENKRCIRDRNMLESQATSLSERLEEASTTALQYQIKLQKTNAKITAMKEEIEQNQKLLEKTKMNLTNDVNSLLQQVTREKSECEKLREEHQNLTEQLIEQSRNLELEKNLKEKAELAEKALKQRINQLEEIANEYDNEIAQMNNQINEMNNKIIQLTNESESKEEQIRDISKRNVELKQKNNELEQELERNAELINLEQYQQMKKNFEDISASNVSMANINHTLQFQLKDIQLKLDSLMIEKQNDQKIIEELQDSLKKESVHLKLSIKERKEAQEIAQSLRDENTEIKNKNSKNETELSLLKAEKEHLSKALNEKQNILKALTESNYALKNENDLINGNLESTRKYNTINSQEVEKLNQELFNSKKELDHAQLIIKSLNQQIDEVNQQYDSFKQNTQESIKNAENVKNHLQEKINHIKDLNDQLEKEKELKEKAMLKAAQNKNMADNVIIALKGSEKQLDSLKQQTVAKENDIVNLQLENNKLKSLNKQYNIENESLQNEKNKLLDKNHELERRLKGELDVQSNLRAQFEDTTDEKVRKLTNANKALTEMLSDSHNKFKDEEKNVAECKNVISSLNNEIAHNQDIISNLNDKIFELQRIISDKEALEKSHLLQNQENSDLLAQLRGENKALKEQISVLEDKNKADKILIESTYRNSLETLKNKYKQNSEEQETSDIKQKEKIQLLQQSLSSKRNDIMKLEAALATSSQRLKALQSQCESSGKQKEILINENTDLKTKIVQNEMQIKQLDKINKKNTKENIKLINKINEMENENNDVTNLRNEYYGAVAKLEQSETLIKQLQNQIELLSSLNDSLSIEIAEATKSRNQTTQEFETITQTVQSIHSLLSNNSTGVIYPSSNYSHSYIDELSELRDTISSSKKEIEDLVHEKKELTTEVNRLKKQLSSTHLEKVDSFTNEPDSSAYRNNSGKNHSYNSYLSQYGYLNHFVSHPIIDNYNI</sequence>
<feature type="region of interest" description="Disordered" evidence="2">
    <location>
        <begin position="1211"/>
        <end position="1231"/>
    </location>
</feature>
<gene>
    <name evidence="3" type="ORF">TRFO_22002</name>
</gene>
<name>A0A1J4KE49_9EUKA</name>
<feature type="coiled-coil region" evidence="1">
    <location>
        <begin position="1056"/>
        <end position="1135"/>
    </location>
</feature>
<protein>
    <submittedName>
        <fullName evidence="3">Uncharacterized protein</fullName>
    </submittedName>
</protein>
<feature type="compositionally biased region" description="Polar residues" evidence="2">
    <location>
        <begin position="1217"/>
        <end position="1231"/>
    </location>
</feature>
<dbReference type="Proteomes" id="UP000179807">
    <property type="component" value="Unassembled WGS sequence"/>
</dbReference>
<dbReference type="RefSeq" id="XP_068362320.1">
    <property type="nucleotide sequence ID" value="XM_068502311.1"/>
</dbReference>